<evidence type="ECO:0000256" key="8">
    <source>
        <dbReference type="ARBA" id="ARBA00043962"/>
    </source>
</evidence>
<dbReference type="OrthoDB" id="2214at2759"/>
<feature type="non-terminal residue" evidence="11">
    <location>
        <position position="1"/>
    </location>
</feature>
<evidence type="ECO:0000256" key="7">
    <source>
        <dbReference type="ARBA" id="ARBA00022833"/>
    </source>
</evidence>
<dbReference type="Gene3D" id="3.40.630.10">
    <property type="entry name" value="Zn peptidases"/>
    <property type="match status" value="1"/>
</dbReference>
<keyword evidence="4 9" id="KW-0479">Metal-binding</keyword>
<dbReference type="Pfam" id="PF04389">
    <property type="entry name" value="Peptidase_M28"/>
    <property type="match status" value="1"/>
</dbReference>
<evidence type="ECO:0000313" key="11">
    <source>
        <dbReference type="EMBL" id="KXN74568.1"/>
    </source>
</evidence>
<dbReference type="GO" id="GO:0006508">
    <property type="term" value="P:proteolysis"/>
    <property type="evidence" value="ECO:0007669"/>
    <property type="project" value="UniProtKB-KW"/>
</dbReference>
<comment type="similarity">
    <text evidence="8">Belongs to the peptidase M28 family. M28E subfamily.</text>
</comment>
<keyword evidence="3 9" id="KW-0645">Protease</keyword>
<dbReference type="STRING" id="796925.A0A137PHU4"/>
<evidence type="ECO:0000256" key="4">
    <source>
        <dbReference type="ARBA" id="ARBA00022723"/>
    </source>
</evidence>
<dbReference type="GO" id="GO:0008235">
    <property type="term" value="F:metalloexopeptidase activity"/>
    <property type="evidence" value="ECO:0007669"/>
    <property type="project" value="InterPro"/>
</dbReference>
<dbReference type="GO" id="GO:0004177">
    <property type="term" value="F:aminopeptidase activity"/>
    <property type="evidence" value="ECO:0007669"/>
    <property type="project" value="UniProtKB-KW"/>
</dbReference>
<keyword evidence="5" id="KW-0732">Signal</keyword>
<keyword evidence="2" id="KW-0031">Aminopeptidase</keyword>
<dbReference type="InterPro" id="IPR007484">
    <property type="entry name" value="Peptidase_M28"/>
</dbReference>
<evidence type="ECO:0000256" key="9">
    <source>
        <dbReference type="RuleBase" id="RU361240"/>
    </source>
</evidence>
<sequence>EPKWVNSTEYTQLLKSRKTYADLTLWESNYKLLSEPKKSDFNTPHTLSNVNLTVKAQAEFNMSRAKDLIVQLTKFHTRFFLSESGIQAGDFMKKHLESAIKGYSGKVEIETVKHIWDQPSFIVRFKGTKNPKQIVIAGAHYDSINMEDPFEGRSPGADDNGSGIASLVEMIKALIKIQHKPKRTIEFHFYSAEEVGLLGSLDIAFRYALKFKQVVSMLSLDMVGYKPDENGNIYIANNFVDQKLSALLKLCYEKYTKYTLDLAECDFPCSDHVAWNLAGYNSVYPSEKVESKGYHSENDFIENVNFEALLESAKSTLGFLIE</sequence>
<dbReference type="Proteomes" id="UP000070444">
    <property type="component" value="Unassembled WGS sequence"/>
</dbReference>
<name>A0A137PHU4_CONC2</name>
<dbReference type="SUPFAM" id="SSF53187">
    <property type="entry name" value="Zn-dependent exopeptidases"/>
    <property type="match status" value="1"/>
</dbReference>
<organism evidence="11 12">
    <name type="scientific">Conidiobolus coronatus (strain ATCC 28846 / CBS 209.66 / NRRL 28638)</name>
    <name type="common">Delacroixia coronata</name>
    <dbReference type="NCBI Taxonomy" id="796925"/>
    <lineage>
        <taxon>Eukaryota</taxon>
        <taxon>Fungi</taxon>
        <taxon>Fungi incertae sedis</taxon>
        <taxon>Zoopagomycota</taxon>
        <taxon>Entomophthoromycotina</taxon>
        <taxon>Entomophthoromycetes</taxon>
        <taxon>Entomophthorales</taxon>
        <taxon>Ancylistaceae</taxon>
        <taxon>Conidiobolus</taxon>
    </lineage>
</organism>
<dbReference type="PANTHER" id="PTHR12147:SF56">
    <property type="entry name" value="AMINOPEPTIDASE YDR415C-RELATED"/>
    <property type="match status" value="1"/>
</dbReference>
<accession>A0A137PHU4</accession>
<evidence type="ECO:0000259" key="10">
    <source>
        <dbReference type="Pfam" id="PF04389"/>
    </source>
</evidence>
<comment type="cofactor">
    <cofactor evidence="1">
        <name>Zn(2+)</name>
        <dbReference type="ChEBI" id="CHEBI:29105"/>
    </cofactor>
</comment>
<evidence type="ECO:0000256" key="2">
    <source>
        <dbReference type="ARBA" id="ARBA00022438"/>
    </source>
</evidence>
<reference evidence="11 12" key="1">
    <citation type="journal article" date="2015" name="Genome Biol. Evol.">
        <title>Phylogenomic analyses indicate that early fungi evolved digesting cell walls of algal ancestors of land plants.</title>
        <authorList>
            <person name="Chang Y."/>
            <person name="Wang S."/>
            <person name="Sekimoto S."/>
            <person name="Aerts A.L."/>
            <person name="Choi C."/>
            <person name="Clum A."/>
            <person name="LaButti K.M."/>
            <person name="Lindquist E.A."/>
            <person name="Yee Ngan C."/>
            <person name="Ohm R.A."/>
            <person name="Salamov A.A."/>
            <person name="Grigoriev I.V."/>
            <person name="Spatafora J.W."/>
            <person name="Berbee M.L."/>
        </authorList>
    </citation>
    <scope>NUCLEOTIDE SEQUENCE [LARGE SCALE GENOMIC DNA]</scope>
    <source>
        <strain evidence="11 12">NRRL 28638</strain>
    </source>
</reference>
<evidence type="ECO:0000313" key="12">
    <source>
        <dbReference type="Proteomes" id="UP000070444"/>
    </source>
</evidence>
<keyword evidence="6 9" id="KW-0378">Hydrolase</keyword>
<dbReference type="AlphaFoldDB" id="A0A137PHU4"/>
<dbReference type="GO" id="GO:0046872">
    <property type="term" value="F:metal ion binding"/>
    <property type="evidence" value="ECO:0007669"/>
    <property type="project" value="UniProtKB-KW"/>
</dbReference>
<keyword evidence="12" id="KW-1185">Reference proteome</keyword>
<feature type="non-terminal residue" evidence="11">
    <location>
        <position position="322"/>
    </location>
</feature>
<gene>
    <name evidence="11" type="ORF">CONCODRAFT_30300</name>
</gene>
<dbReference type="InterPro" id="IPR045175">
    <property type="entry name" value="M28_fam"/>
</dbReference>
<feature type="domain" description="Peptidase M28" evidence="10">
    <location>
        <begin position="122"/>
        <end position="314"/>
    </location>
</feature>
<dbReference type="EC" id="3.4.-.-" evidence="9"/>
<evidence type="ECO:0000256" key="1">
    <source>
        <dbReference type="ARBA" id="ARBA00001947"/>
    </source>
</evidence>
<evidence type="ECO:0000256" key="3">
    <source>
        <dbReference type="ARBA" id="ARBA00022670"/>
    </source>
</evidence>
<evidence type="ECO:0000256" key="5">
    <source>
        <dbReference type="ARBA" id="ARBA00022729"/>
    </source>
</evidence>
<dbReference type="EMBL" id="KQ964422">
    <property type="protein sequence ID" value="KXN74568.1"/>
    <property type="molecule type" value="Genomic_DNA"/>
</dbReference>
<keyword evidence="7 9" id="KW-0862">Zinc</keyword>
<evidence type="ECO:0000256" key="6">
    <source>
        <dbReference type="ARBA" id="ARBA00022801"/>
    </source>
</evidence>
<protein>
    <recommendedName>
        <fullName evidence="9">Peptide hydrolase</fullName>
        <ecNumber evidence="9">3.4.-.-</ecNumber>
    </recommendedName>
</protein>
<proteinExistence type="inferred from homology"/>
<dbReference type="PANTHER" id="PTHR12147">
    <property type="entry name" value="METALLOPEPTIDASE M28 FAMILY MEMBER"/>
    <property type="match status" value="1"/>
</dbReference>